<evidence type="ECO:0000256" key="1">
    <source>
        <dbReference type="ARBA" id="ARBA00004141"/>
    </source>
</evidence>
<sequence>MLRRRPVVGAAVAAGVDGGLKRSIGTFQLTMFGVGSTIGTGIFFVLSEAVPQAGPGVIVSFVIAGIAAGLAAICYAELASAVPVSGSSYSYAYATLGEGVAMCVAACLLLEYGVATAAVAVGWSGYVNKLLHNVFGFRVPSGLSMAPWDLHSGEPHGYVNLPAVILIGLCALLLIRGASESAKVNAIMVLIKLGVLGMFVVLALTACSTDHFRHFAPFGVAGIGAAAGTIFFSFIGLDAVSTAGEEVNNPQQSLPRALMAALVVVTGVYVLVAFAALGTQPWQLFERQEEAGLATILDNVTHGTWASTILAAGAVISIFTVTLVTLYGQTRILFAMGRDGLLPARFAAVNPRTQTPVSNTVIVAIAASILAAVVPLDRLADMVSIGTLTAFIVVSVGVIILRVREPDLPRGFRVPGYPVTPVLSVLACGYLLYSLHWYTWIAFTAWVAAALLFYLFWGATTVRSITVRCLRIHLRRSCERRRRVPGRPGWSIGAAAGGADGADAEHVTEGGDHRPEAVAAGIADPAGL</sequence>
<comment type="caution">
    <text evidence="7">The sequence shown here is derived from an EMBL/GenBank/DDBJ whole genome shotgun (WGS) entry which is preliminary data.</text>
</comment>
<evidence type="ECO:0000313" key="7">
    <source>
        <dbReference type="EMBL" id="OOK63901.1"/>
    </source>
</evidence>
<gene>
    <name evidence="7" type="ORF">BZL29_8426</name>
</gene>
<dbReference type="EMBL" id="MVBN01000015">
    <property type="protein sequence ID" value="OOK63901.1"/>
    <property type="molecule type" value="Genomic_DNA"/>
</dbReference>
<feature type="transmembrane region" description="Helical" evidence="6">
    <location>
        <begin position="382"/>
        <end position="403"/>
    </location>
</feature>
<feature type="transmembrane region" description="Helical" evidence="6">
    <location>
        <begin position="439"/>
        <end position="457"/>
    </location>
</feature>
<dbReference type="PANTHER" id="PTHR43243">
    <property type="entry name" value="INNER MEMBRANE TRANSPORTER YGJI-RELATED"/>
    <property type="match status" value="1"/>
</dbReference>
<dbReference type="Proteomes" id="UP000188532">
    <property type="component" value="Unassembled WGS sequence"/>
</dbReference>
<feature type="region of interest" description="Disordered" evidence="5">
    <location>
        <begin position="489"/>
        <end position="510"/>
    </location>
</feature>
<feature type="transmembrane region" description="Helical" evidence="6">
    <location>
        <begin position="58"/>
        <end position="78"/>
    </location>
</feature>
<dbReference type="Gene3D" id="1.20.1740.10">
    <property type="entry name" value="Amino acid/polyamine transporter I"/>
    <property type="match status" value="1"/>
</dbReference>
<dbReference type="STRING" id="1768.B1T50_04375"/>
<feature type="transmembrane region" description="Helical" evidence="6">
    <location>
        <begin position="218"/>
        <end position="237"/>
    </location>
</feature>
<dbReference type="AlphaFoldDB" id="A0A1V3WCA6"/>
<dbReference type="Pfam" id="PF13520">
    <property type="entry name" value="AA_permease_2"/>
    <property type="match status" value="1"/>
</dbReference>
<evidence type="ECO:0000256" key="6">
    <source>
        <dbReference type="SAM" id="Phobius"/>
    </source>
</evidence>
<evidence type="ECO:0000313" key="8">
    <source>
        <dbReference type="Proteomes" id="UP000188532"/>
    </source>
</evidence>
<feature type="transmembrane region" description="Helical" evidence="6">
    <location>
        <begin position="257"/>
        <end position="277"/>
    </location>
</feature>
<dbReference type="InterPro" id="IPR002293">
    <property type="entry name" value="AA/rel_permease1"/>
</dbReference>
<feature type="transmembrane region" description="Helical" evidence="6">
    <location>
        <begin position="99"/>
        <end position="123"/>
    </location>
</feature>
<reference evidence="7 8" key="1">
    <citation type="submission" date="2017-02" db="EMBL/GenBank/DDBJ databases">
        <title>Complete genome sequences of Mycobacterium kansasii strains isolated from rhesus macaques.</title>
        <authorList>
            <person name="Panda A."/>
            <person name="Nagaraj S."/>
            <person name="Zhao X."/>
            <person name="Tettelin H."/>
            <person name="Detolla L.J."/>
        </authorList>
    </citation>
    <scope>NUCLEOTIDE SEQUENCE [LARGE SCALE GENOMIC DNA]</scope>
    <source>
        <strain evidence="7 8">11-3469</strain>
    </source>
</reference>
<feature type="transmembrane region" description="Helical" evidence="6">
    <location>
        <begin position="305"/>
        <end position="328"/>
    </location>
</feature>
<keyword evidence="2 6" id="KW-0812">Transmembrane</keyword>
<feature type="transmembrane region" description="Helical" evidence="6">
    <location>
        <begin position="157"/>
        <end position="175"/>
    </location>
</feature>
<keyword evidence="3 6" id="KW-1133">Transmembrane helix</keyword>
<evidence type="ECO:0000256" key="3">
    <source>
        <dbReference type="ARBA" id="ARBA00022989"/>
    </source>
</evidence>
<feature type="transmembrane region" description="Helical" evidence="6">
    <location>
        <begin position="29"/>
        <end position="46"/>
    </location>
</feature>
<proteinExistence type="predicted"/>
<protein>
    <submittedName>
        <fullName evidence="7">Amino acid permease family protein</fullName>
    </submittedName>
</protein>
<accession>A0A1V3WCA6</accession>
<keyword evidence="4 6" id="KW-0472">Membrane</keyword>
<feature type="transmembrane region" description="Helical" evidence="6">
    <location>
        <begin position="357"/>
        <end position="376"/>
    </location>
</feature>
<organism evidence="7 8">
    <name type="scientific">Mycobacterium kansasii</name>
    <dbReference type="NCBI Taxonomy" id="1768"/>
    <lineage>
        <taxon>Bacteria</taxon>
        <taxon>Bacillati</taxon>
        <taxon>Actinomycetota</taxon>
        <taxon>Actinomycetes</taxon>
        <taxon>Mycobacteriales</taxon>
        <taxon>Mycobacteriaceae</taxon>
        <taxon>Mycobacterium</taxon>
    </lineage>
</organism>
<dbReference type="PIRSF" id="PIRSF006060">
    <property type="entry name" value="AA_transporter"/>
    <property type="match status" value="1"/>
</dbReference>
<dbReference type="GO" id="GO:0016020">
    <property type="term" value="C:membrane"/>
    <property type="evidence" value="ECO:0007669"/>
    <property type="project" value="UniProtKB-SubCell"/>
</dbReference>
<name>A0A1V3WCA6_MYCKA</name>
<comment type="subcellular location">
    <subcellularLocation>
        <location evidence="1">Membrane</location>
        <topology evidence="1">Multi-pass membrane protein</topology>
    </subcellularLocation>
</comment>
<feature type="transmembrane region" description="Helical" evidence="6">
    <location>
        <begin position="187"/>
        <end position="206"/>
    </location>
</feature>
<evidence type="ECO:0000256" key="4">
    <source>
        <dbReference type="ARBA" id="ARBA00023136"/>
    </source>
</evidence>
<feature type="transmembrane region" description="Helical" evidence="6">
    <location>
        <begin position="415"/>
        <end position="433"/>
    </location>
</feature>
<dbReference type="GO" id="GO:0015171">
    <property type="term" value="F:amino acid transmembrane transporter activity"/>
    <property type="evidence" value="ECO:0007669"/>
    <property type="project" value="TreeGrafter"/>
</dbReference>
<dbReference type="PANTHER" id="PTHR43243:SF24">
    <property type="entry name" value="CATIONIC AMINO ACID TRANSPORT INTEGRAL MEMBRANE PROTEIN ROCE-RELATED"/>
    <property type="match status" value="1"/>
</dbReference>
<evidence type="ECO:0000256" key="2">
    <source>
        <dbReference type="ARBA" id="ARBA00022692"/>
    </source>
</evidence>
<evidence type="ECO:0000256" key="5">
    <source>
        <dbReference type="SAM" id="MobiDB-lite"/>
    </source>
</evidence>